<dbReference type="InterPro" id="IPR025110">
    <property type="entry name" value="AMP-bd_C"/>
</dbReference>
<evidence type="ECO:0000313" key="7">
    <source>
        <dbReference type="EMBL" id="QES33545.1"/>
    </source>
</evidence>
<dbReference type="Gene3D" id="3.30.559.30">
    <property type="entry name" value="Nonribosomal peptide synthetase, condensation domain"/>
    <property type="match status" value="1"/>
</dbReference>
<feature type="region of interest" description="Disordered" evidence="5">
    <location>
        <begin position="773"/>
        <end position="819"/>
    </location>
</feature>
<dbReference type="EMBL" id="CP029192">
    <property type="protein sequence ID" value="QES33545.1"/>
    <property type="molecule type" value="Genomic_DNA"/>
</dbReference>
<comment type="similarity">
    <text evidence="2">Belongs to the ATP-dependent AMP-binding enzyme family.</text>
</comment>
<gene>
    <name evidence="7" type="ORF">DEJ48_09205</name>
</gene>
<evidence type="ECO:0000256" key="4">
    <source>
        <dbReference type="ARBA" id="ARBA00022553"/>
    </source>
</evidence>
<accession>A0A5P2BSS9</accession>
<dbReference type="InterPro" id="IPR006162">
    <property type="entry name" value="Ppantetheine_attach_site"/>
</dbReference>
<dbReference type="GO" id="GO:0003824">
    <property type="term" value="F:catalytic activity"/>
    <property type="evidence" value="ECO:0007669"/>
    <property type="project" value="InterPro"/>
</dbReference>
<dbReference type="SUPFAM" id="SSF53474">
    <property type="entry name" value="alpha/beta-Hydrolases"/>
    <property type="match status" value="1"/>
</dbReference>
<dbReference type="GO" id="GO:0031177">
    <property type="term" value="F:phosphopantetheine binding"/>
    <property type="evidence" value="ECO:0007669"/>
    <property type="project" value="InterPro"/>
</dbReference>
<dbReference type="InterPro" id="IPR001031">
    <property type="entry name" value="Thioesterase"/>
</dbReference>
<proteinExistence type="inferred from homology"/>
<dbReference type="Pfam" id="PF00668">
    <property type="entry name" value="Condensation"/>
    <property type="match status" value="1"/>
</dbReference>
<dbReference type="InterPro" id="IPR000873">
    <property type="entry name" value="AMP-dep_synth/lig_dom"/>
</dbReference>
<dbReference type="FunFam" id="3.40.50.980:FF:000001">
    <property type="entry name" value="Non-ribosomal peptide synthetase"/>
    <property type="match status" value="1"/>
</dbReference>
<dbReference type="SUPFAM" id="SSF56801">
    <property type="entry name" value="Acetyl-CoA synthetase-like"/>
    <property type="match status" value="1"/>
</dbReference>
<dbReference type="InterPro" id="IPR001242">
    <property type="entry name" value="Condensation_dom"/>
</dbReference>
<dbReference type="FunFam" id="2.30.38.10:FF:000001">
    <property type="entry name" value="Non-ribosomal peptide synthetase PvdI"/>
    <property type="match status" value="1"/>
</dbReference>
<evidence type="ECO:0000313" key="8">
    <source>
        <dbReference type="Proteomes" id="UP000322927"/>
    </source>
</evidence>
<dbReference type="Gene3D" id="3.40.50.980">
    <property type="match status" value="2"/>
</dbReference>
<dbReference type="PANTHER" id="PTHR45527">
    <property type="entry name" value="NONRIBOSOMAL PEPTIDE SYNTHETASE"/>
    <property type="match status" value="1"/>
</dbReference>
<evidence type="ECO:0000256" key="5">
    <source>
        <dbReference type="SAM" id="MobiDB-lite"/>
    </source>
</evidence>
<sequence>MTRAKARIEDVLPLTALQEGFLFHAQYDEGGADVYHLQFVFDLRGDLDAGALRRAADGLLARHGNLRGAFRERRGGEPVQVVPDRVRMPWRLLDLAPVAPGERRERLDAALAEDRATRFDLRRPPLVRCLLVRLAPGSYRFVMTSHHILLDGWSVPLMLHELFTMYAHDGGDHTLPSPRPYRDYLRWLADRDRADAVAAWRRHLDGLGGPTLLGPAGAGRETVVPEETETTLGAELTADLAELARSRGLTLNSVVQGAWSLVLAALTGTDDVVFGATVSGRPADLPGVESMIGLFANTLPVRLRVDPAEPVTAMMARLQGERAALAAHEYLGLGEIQQLAGAGGSGGPGGELFDTLYVFENYPAPAGDGPPAYRGLEIAGTEGSGAAHYPLTLTVLPGEAIRLRLTYRPDLFTEETVLGWADRLRRVLRAVAADPELPAARVDVLAPDERRRVLTEWNDTAAEPLERCWPALFEEQAARTPDASALWQEDGTGLTYAELNTEANRLARALVARGVGPESVVALAVPRSPRLVVALLAVQKAGAAYLPVDLGHPVDRVAAVLAGARPAAVLTTREGGARLPEGTAALHLDDAEFRAEIDGYADRDLTDRERVSPLRPDHPAYTIFTSGSTGTPKGVVVPHRSLLNFLTAMGERFPLGTADRMLAVTTVAFDIHAVELLLPLLHGASVVVADRAAVVDPAALAELIGAGGATIMQATPTLWHALLTERPAAAEGLRMLVGGEALPPDVADRMVRTGAEVTNLYGPTETTVWSTAATLSPGTGTRTGTDTDSDTRTDTDTDTDTGTSTDAGITPPAAPSIGRPIRNTRAYVLDGALRPVPPGVPGELYLAGEGLVRGYLAQPGLTAGRFVADPHGPAGARMYRTGDVARWTRDGELEYLSRTDHQVKIRGYRIELGDIEAALTRHASVARSVAAVFEDRPGGHGVKRLVAYAVPADPARGVDAEELRAYVRGQLPDYMVPATVVTLPELPLTPNGKVDRKALPAPDATVVRGTVGRAPRNARETALCELFADVLGVARVGIDDDFFELGGHSLLATRLVNRIRTELGTAASIRSVFEAPTVAALAERLPGDDGADGTTVRDGTPGAEGEDDPFAPVLRLRKGRSPETGDGAPSPYFLIHPVVGIGWCYTGFITRLGPDATVYALQARGLHPADACADDLPAMAAEYAARIRAVQPEGPYRLVGWSFGGLVAHAIATRLQSEGAEVELLALLDSYPSAWETPQAADDEGDLLQEILGVLAAAAAPAAAPATTGGTEASGGPRGPLTTAGVAALLREHDSPLAGLGEDGIEGLHRVAANNRRIAGEFVPDVFRGDVLAFRSGQAGDAHPHAVKAWDAHVTGEIHELEVDCTHLGMTTPAALDVIAPVIAARTRPTN</sequence>
<dbReference type="SMART" id="SM00823">
    <property type="entry name" value="PKS_PP"/>
    <property type="match status" value="1"/>
</dbReference>
<dbReference type="InterPro" id="IPR036736">
    <property type="entry name" value="ACP-like_sf"/>
</dbReference>
<comment type="cofactor">
    <cofactor evidence="1">
        <name>pantetheine 4'-phosphate</name>
        <dbReference type="ChEBI" id="CHEBI:47942"/>
    </cofactor>
</comment>
<evidence type="ECO:0000256" key="3">
    <source>
        <dbReference type="ARBA" id="ARBA00022450"/>
    </source>
</evidence>
<dbReference type="PANTHER" id="PTHR45527:SF1">
    <property type="entry name" value="FATTY ACID SYNTHASE"/>
    <property type="match status" value="1"/>
</dbReference>
<dbReference type="InterPro" id="IPR029058">
    <property type="entry name" value="AB_hydrolase_fold"/>
</dbReference>
<dbReference type="Gene3D" id="2.30.38.10">
    <property type="entry name" value="Luciferase, Domain 3"/>
    <property type="match status" value="1"/>
</dbReference>
<organism evidence="7 8">
    <name type="scientific">Streptomyces venezuelae</name>
    <dbReference type="NCBI Taxonomy" id="54571"/>
    <lineage>
        <taxon>Bacteria</taxon>
        <taxon>Bacillati</taxon>
        <taxon>Actinomycetota</taxon>
        <taxon>Actinomycetes</taxon>
        <taxon>Kitasatosporales</taxon>
        <taxon>Streptomycetaceae</taxon>
        <taxon>Streptomyces</taxon>
    </lineage>
</organism>
<name>A0A5P2BSS9_STRVZ</name>
<dbReference type="Gene3D" id="3.30.300.30">
    <property type="match status" value="1"/>
</dbReference>
<dbReference type="InterPro" id="IPR020806">
    <property type="entry name" value="PKS_PP-bd"/>
</dbReference>
<dbReference type="Gene3D" id="3.30.559.10">
    <property type="entry name" value="Chloramphenicol acetyltransferase-like domain"/>
    <property type="match status" value="1"/>
</dbReference>
<dbReference type="FunFam" id="1.10.1200.10:FF:000016">
    <property type="entry name" value="Non-ribosomal peptide synthase"/>
    <property type="match status" value="1"/>
</dbReference>
<dbReference type="Pfam" id="PF00501">
    <property type="entry name" value="AMP-binding"/>
    <property type="match status" value="1"/>
</dbReference>
<dbReference type="FunFam" id="3.30.300.30:FF:000010">
    <property type="entry name" value="Enterobactin synthetase component F"/>
    <property type="match status" value="1"/>
</dbReference>
<dbReference type="SUPFAM" id="SSF52777">
    <property type="entry name" value="CoA-dependent acyltransferases"/>
    <property type="match status" value="2"/>
</dbReference>
<dbReference type="Proteomes" id="UP000322927">
    <property type="component" value="Chromosome"/>
</dbReference>
<dbReference type="Gene3D" id="3.40.50.1820">
    <property type="entry name" value="alpha/beta hydrolase"/>
    <property type="match status" value="1"/>
</dbReference>
<keyword evidence="3" id="KW-0596">Phosphopantetheine</keyword>
<dbReference type="SUPFAM" id="SSF47336">
    <property type="entry name" value="ACP-like"/>
    <property type="match status" value="1"/>
</dbReference>
<dbReference type="GO" id="GO:0008610">
    <property type="term" value="P:lipid biosynthetic process"/>
    <property type="evidence" value="ECO:0007669"/>
    <property type="project" value="UniProtKB-ARBA"/>
</dbReference>
<dbReference type="GO" id="GO:0072330">
    <property type="term" value="P:monocarboxylic acid biosynthetic process"/>
    <property type="evidence" value="ECO:0007669"/>
    <property type="project" value="UniProtKB-ARBA"/>
</dbReference>
<dbReference type="InterPro" id="IPR009081">
    <property type="entry name" value="PP-bd_ACP"/>
</dbReference>
<reference evidence="7 8" key="1">
    <citation type="submission" date="2018-05" db="EMBL/GenBank/DDBJ databases">
        <title>Streptomyces venezuelae.</title>
        <authorList>
            <person name="Kim W."/>
            <person name="Lee N."/>
            <person name="Cho B.-K."/>
        </authorList>
    </citation>
    <scope>NUCLEOTIDE SEQUENCE [LARGE SCALE GENOMIC DNA]</scope>
    <source>
        <strain evidence="7 8">ATCC 14584</strain>
    </source>
</reference>
<feature type="region of interest" description="Disordered" evidence="5">
    <location>
        <begin position="1085"/>
        <end position="1127"/>
    </location>
</feature>
<feature type="domain" description="Carrier" evidence="6">
    <location>
        <begin position="1014"/>
        <end position="1089"/>
    </location>
</feature>
<dbReference type="OrthoDB" id="2472181at2"/>
<evidence type="ECO:0000259" key="6">
    <source>
        <dbReference type="PROSITE" id="PS50075"/>
    </source>
</evidence>
<dbReference type="RefSeq" id="WP_150215687.1">
    <property type="nucleotide sequence ID" value="NZ_CP029192.1"/>
</dbReference>
<dbReference type="Pfam" id="PF00975">
    <property type="entry name" value="Thioesterase"/>
    <property type="match status" value="1"/>
</dbReference>
<protein>
    <submittedName>
        <fullName evidence="7">Non-ribosomal peptide synthetase</fullName>
    </submittedName>
</protein>
<dbReference type="InterPro" id="IPR023213">
    <property type="entry name" value="CAT-like_dom_sf"/>
</dbReference>
<keyword evidence="4" id="KW-0597">Phosphoprotein</keyword>
<dbReference type="InterPro" id="IPR045851">
    <property type="entry name" value="AMP-bd_C_sf"/>
</dbReference>
<dbReference type="Pfam" id="PF13193">
    <property type="entry name" value="AMP-binding_C"/>
    <property type="match status" value="1"/>
</dbReference>
<dbReference type="SMART" id="SM00824">
    <property type="entry name" value="PKS_TE"/>
    <property type="match status" value="1"/>
</dbReference>
<dbReference type="PROSITE" id="PS50075">
    <property type="entry name" value="CARRIER"/>
    <property type="match status" value="1"/>
</dbReference>
<dbReference type="Pfam" id="PF00550">
    <property type="entry name" value="PP-binding"/>
    <property type="match status" value="1"/>
</dbReference>
<dbReference type="GO" id="GO:0017000">
    <property type="term" value="P:antibiotic biosynthetic process"/>
    <property type="evidence" value="ECO:0007669"/>
    <property type="project" value="UniProtKB-ARBA"/>
</dbReference>
<dbReference type="GO" id="GO:0005829">
    <property type="term" value="C:cytosol"/>
    <property type="evidence" value="ECO:0007669"/>
    <property type="project" value="TreeGrafter"/>
</dbReference>
<dbReference type="InterPro" id="IPR020802">
    <property type="entry name" value="TesA-like"/>
</dbReference>
<dbReference type="PROSITE" id="PS00012">
    <property type="entry name" value="PHOSPHOPANTETHEINE"/>
    <property type="match status" value="1"/>
</dbReference>
<evidence type="ECO:0000256" key="1">
    <source>
        <dbReference type="ARBA" id="ARBA00001957"/>
    </source>
</evidence>
<dbReference type="GO" id="GO:0043041">
    <property type="term" value="P:amino acid activation for nonribosomal peptide biosynthetic process"/>
    <property type="evidence" value="ECO:0007669"/>
    <property type="project" value="TreeGrafter"/>
</dbReference>
<dbReference type="CDD" id="cd19543">
    <property type="entry name" value="DCL_NRPS"/>
    <property type="match status" value="1"/>
</dbReference>
<evidence type="ECO:0000256" key="2">
    <source>
        <dbReference type="ARBA" id="ARBA00006432"/>
    </source>
</evidence>
<dbReference type="GO" id="GO:0044550">
    <property type="term" value="P:secondary metabolite biosynthetic process"/>
    <property type="evidence" value="ECO:0007669"/>
    <property type="project" value="TreeGrafter"/>
</dbReference>